<dbReference type="VEuPathDB" id="FungiDB:H257_05520"/>
<evidence type="ECO:0000313" key="1">
    <source>
        <dbReference type="EMBL" id="ETV81992.1"/>
    </source>
</evidence>
<organism evidence="1">
    <name type="scientific">Aphanomyces astaci</name>
    <name type="common">Crayfish plague agent</name>
    <dbReference type="NCBI Taxonomy" id="112090"/>
    <lineage>
        <taxon>Eukaryota</taxon>
        <taxon>Sar</taxon>
        <taxon>Stramenopiles</taxon>
        <taxon>Oomycota</taxon>
        <taxon>Saprolegniomycetes</taxon>
        <taxon>Saprolegniales</taxon>
        <taxon>Verrucalvaceae</taxon>
        <taxon>Aphanomyces</taxon>
    </lineage>
</organism>
<dbReference type="AlphaFoldDB" id="W4GQL0"/>
<proteinExistence type="predicted"/>
<accession>W4GQL0</accession>
<dbReference type="GeneID" id="20807516"/>
<name>W4GQL0_APHAT</name>
<sequence length="121" mass="13386">MARTAPSTSIIPYSGAILDFSPQSFAAWKPQCQNDGSSIGIMRYYVDSAYVPPTLKSDAFTKDKEALDYDRMTNPDTYSLDNYEDAGLAARKAIVAKAKSDTLRTVTTVTLEEMTRWLGQT</sequence>
<dbReference type="EMBL" id="KI913123">
    <property type="protein sequence ID" value="ETV81992.1"/>
    <property type="molecule type" value="Genomic_DNA"/>
</dbReference>
<dbReference type="RefSeq" id="XP_009828729.1">
    <property type="nucleotide sequence ID" value="XM_009830427.1"/>
</dbReference>
<reference evidence="1" key="1">
    <citation type="submission" date="2013-12" db="EMBL/GenBank/DDBJ databases">
        <title>The Genome Sequence of Aphanomyces astaci APO3.</title>
        <authorList>
            <consortium name="The Broad Institute Genomics Platform"/>
            <person name="Russ C."/>
            <person name="Tyler B."/>
            <person name="van West P."/>
            <person name="Dieguez-Uribeondo J."/>
            <person name="Young S.K."/>
            <person name="Zeng Q."/>
            <person name="Gargeya S."/>
            <person name="Fitzgerald M."/>
            <person name="Abouelleil A."/>
            <person name="Alvarado L."/>
            <person name="Chapman S.B."/>
            <person name="Gainer-Dewar J."/>
            <person name="Goldberg J."/>
            <person name="Griggs A."/>
            <person name="Gujja S."/>
            <person name="Hansen M."/>
            <person name="Howarth C."/>
            <person name="Imamovic A."/>
            <person name="Ireland A."/>
            <person name="Larimer J."/>
            <person name="McCowan C."/>
            <person name="Murphy C."/>
            <person name="Pearson M."/>
            <person name="Poon T.W."/>
            <person name="Priest M."/>
            <person name="Roberts A."/>
            <person name="Saif S."/>
            <person name="Shea T."/>
            <person name="Sykes S."/>
            <person name="Wortman J."/>
            <person name="Nusbaum C."/>
            <person name="Birren B."/>
        </authorList>
    </citation>
    <scope>NUCLEOTIDE SEQUENCE [LARGE SCALE GENOMIC DNA]</scope>
    <source>
        <strain evidence="1">APO3</strain>
    </source>
</reference>
<gene>
    <name evidence="1" type="ORF">H257_05520</name>
</gene>
<protein>
    <submittedName>
        <fullName evidence="1">Uncharacterized protein</fullName>
    </submittedName>
</protein>